<dbReference type="EMBL" id="DSPX01000073">
    <property type="protein sequence ID" value="HGG00496.1"/>
    <property type="molecule type" value="Genomic_DNA"/>
</dbReference>
<reference evidence="1" key="1">
    <citation type="journal article" date="2020" name="mSystems">
        <title>Genome- and Community-Level Interaction Insights into Carbon Utilization and Element Cycling Functions of Hydrothermarchaeota in Hydrothermal Sediment.</title>
        <authorList>
            <person name="Zhou Z."/>
            <person name="Liu Y."/>
            <person name="Xu W."/>
            <person name="Pan J."/>
            <person name="Luo Z.H."/>
            <person name="Li M."/>
        </authorList>
    </citation>
    <scope>NUCLEOTIDE SEQUENCE [LARGE SCALE GENOMIC DNA]</scope>
    <source>
        <strain evidence="1">SpSt-374</strain>
    </source>
</reference>
<comment type="caution">
    <text evidence="1">The sequence shown here is derived from an EMBL/GenBank/DDBJ whole genome shotgun (WGS) entry which is preliminary data.</text>
</comment>
<sequence>MNLLGDISQITLEEMFANIFTVQAITRADRYRMKLAILDNKLTEEHLQALDRLLYAAKRGRLKLID</sequence>
<name>A0A7C3VR07_9CYAN</name>
<protein>
    <submittedName>
        <fullName evidence="1">Uncharacterized protein</fullName>
    </submittedName>
</protein>
<dbReference type="AlphaFoldDB" id="A0A7C3VR07"/>
<gene>
    <name evidence="1" type="ORF">ENR15_07555</name>
</gene>
<organism evidence="1">
    <name type="scientific">Planktothricoides sp. SpSt-374</name>
    <dbReference type="NCBI Taxonomy" id="2282167"/>
    <lineage>
        <taxon>Bacteria</taxon>
        <taxon>Bacillati</taxon>
        <taxon>Cyanobacteriota</taxon>
        <taxon>Cyanophyceae</taxon>
        <taxon>Oscillatoriophycideae</taxon>
        <taxon>Oscillatoriales</taxon>
        <taxon>Oscillatoriaceae</taxon>
        <taxon>Planktothricoides</taxon>
    </lineage>
</organism>
<proteinExistence type="predicted"/>
<accession>A0A7C3VR07</accession>
<evidence type="ECO:0000313" key="1">
    <source>
        <dbReference type="EMBL" id="HGG00496.1"/>
    </source>
</evidence>